<name>A0A6I3KS28_9NOCA</name>
<dbReference type="Pfam" id="PF13458">
    <property type="entry name" value="Peripla_BP_6"/>
    <property type="match status" value="1"/>
</dbReference>
<dbReference type="AlphaFoldDB" id="A0A6I3KS28"/>
<dbReference type="CDD" id="cd06358">
    <property type="entry name" value="PBP1_NHase"/>
    <property type="match status" value="1"/>
</dbReference>
<comment type="caution">
    <text evidence="4">The sequence shown here is derived from an EMBL/GenBank/DDBJ whole genome shotgun (WGS) entry which is preliminary data.</text>
</comment>
<reference evidence="4 5" key="1">
    <citation type="submission" date="2019-11" db="EMBL/GenBank/DDBJ databases">
        <title>Nocardia sp. nov. CT2-14 isolated from soil.</title>
        <authorList>
            <person name="Kanchanasin P."/>
            <person name="Tanasupawat S."/>
            <person name="Yuki M."/>
            <person name="Kudo T."/>
        </authorList>
    </citation>
    <scope>NUCLEOTIDE SEQUENCE [LARGE SCALE GENOMIC DNA]</scope>
    <source>
        <strain evidence="4 5">CT2-14</strain>
    </source>
</reference>
<dbReference type="InterPro" id="IPR028082">
    <property type="entry name" value="Peripla_BP_I"/>
</dbReference>
<keyword evidence="5" id="KW-1185">Reference proteome</keyword>
<dbReference type="EMBL" id="WMBB01000001">
    <property type="protein sequence ID" value="MTE11265.1"/>
    <property type="molecule type" value="Genomic_DNA"/>
</dbReference>
<feature type="domain" description="Leucine-binding protein" evidence="3">
    <location>
        <begin position="17"/>
        <end position="344"/>
    </location>
</feature>
<dbReference type="PANTHER" id="PTHR47628">
    <property type="match status" value="1"/>
</dbReference>
<dbReference type="Gene3D" id="3.40.50.2300">
    <property type="match status" value="2"/>
</dbReference>
<evidence type="ECO:0000256" key="2">
    <source>
        <dbReference type="ARBA" id="ARBA00022729"/>
    </source>
</evidence>
<dbReference type="RefSeq" id="WP_154785830.1">
    <property type="nucleotide sequence ID" value="NZ_WMBB01000001.1"/>
</dbReference>
<dbReference type="PANTHER" id="PTHR47628:SF1">
    <property type="entry name" value="ALIPHATIC AMIDASE EXPRESSION-REGULATING PROTEIN"/>
    <property type="match status" value="1"/>
</dbReference>
<comment type="similarity">
    <text evidence="1">Belongs to the leucine-binding protein family.</text>
</comment>
<accession>A0A6I3KS28</accession>
<evidence type="ECO:0000256" key="1">
    <source>
        <dbReference type="ARBA" id="ARBA00010062"/>
    </source>
</evidence>
<dbReference type="SUPFAM" id="SSF53822">
    <property type="entry name" value="Periplasmic binding protein-like I"/>
    <property type="match status" value="1"/>
</dbReference>
<sequence length="357" mass="38851">MSPFDGNPENTLEIINIVPQQGPGGIFGPSCEAAISLALEEINSSSGILGRELRVTHIDGGCEPDVVAGEVAALLATGMVRAVTGWHTSAVRRAVERVTAGRVPYLFATDHEGQTSHPDGLFMIGADPEHQIVPALDWLRRSFEARRWAIIGNDYVWPRRTAQAVRAALLDPDLVALEMFVPMGTRDFRRFLGDPRLDQADGIIVLLVGADVARFNLQFSRTGRSDQQVRVSPAVDENVLLAAGGGANRNLFVPSGFFVNGPHDRERLDRYHKLHGWFAPSLTNFSNTSYEAIHTLRGMAELAGSLDVRQIQAAVTDRPVIETPWGGVGFEGNQAIRPTWLARAGGVDFEILDGICV</sequence>
<organism evidence="4 5">
    <name type="scientific">Nocardia aurantiaca</name>
    <dbReference type="NCBI Taxonomy" id="2675850"/>
    <lineage>
        <taxon>Bacteria</taxon>
        <taxon>Bacillati</taxon>
        <taxon>Actinomycetota</taxon>
        <taxon>Actinomycetes</taxon>
        <taxon>Mycobacteriales</taxon>
        <taxon>Nocardiaceae</taxon>
        <taxon>Nocardia</taxon>
    </lineage>
</organism>
<evidence type="ECO:0000313" key="4">
    <source>
        <dbReference type="EMBL" id="MTE11265.1"/>
    </source>
</evidence>
<proteinExistence type="inferred from homology"/>
<evidence type="ECO:0000259" key="3">
    <source>
        <dbReference type="Pfam" id="PF13458"/>
    </source>
</evidence>
<dbReference type="Proteomes" id="UP000432464">
    <property type="component" value="Unassembled WGS sequence"/>
</dbReference>
<gene>
    <name evidence="4" type="ORF">GLP40_00450</name>
</gene>
<dbReference type="InterPro" id="IPR028081">
    <property type="entry name" value="Leu-bd"/>
</dbReference>
<evidence type="ECO:0000313" key="5">
    <source>
        <dbReference type="Proteomes" id="UP000432464"/>
    </source>
</evidence>
<protein>
    <submittedName>
        <fullName evidence="4">ABC transporter substrate-binding protein</fullName>
    </submittedName>
</protein>
<keyword evidence="2" id="KW-0732">Signal</keyword>